<keyword evidence="3" id="KW-1185">Reference proteome</keyword>
<dbReference type="SUPFAM" id="SSF55781">
    <property type="entry name" value="GAF domain-like"/>
    <property type="match status" value="1"/>
</dbReference>
<dbReference type="Gene3D" id="3.30.70.270">
    <property type="match status" value="1"/>
</dbReference>
<organism evidence="2 3">
    <name type="scientific">Peterkaempfera bronchialis</name>
    <dbReference type="NCBI Taxonomy" id="2126346"/>
    <lineage>
        <taxon>Bacteria</taxon>
        <taxon>Bacillati</taxon>
        <taxon>Actinomycetota</taxon>
        <taxon>Actinomycetes</taxon>
        <taxon>Kitasatosporales</taxon>
        <taxon>Streptomycetaceae</taxon>
        <taxon>Peterkaempfera</taxon>
    </lineage>
</organism>
<name>A0A345T5S2_9ACTN</name>
<dbReference type="CDD" id="cd01949">
    <property type="entry name" value="GGDEF"/>
    <property type="match status" value="1"/>
</dbReference>
<dbReference type="PANTHER" id="PTHR45138">
    <property type="entry name" value="REGULATORY COMPONENTS OF SENSORY TRANSDUCTION SYSTEM"/>
    <property type="match status" value="1"/>
</dbReference>
<dbReference type="InterPro" id="IPR003018">
    <property type="entry name" value="GAF"/>
</dbReference>
<dbReference type="GO" id="GO:0043709">
    <property type="term" value="P:cell adhesion involved in single-species biofilm formation"/>
    <property type="evidence" value="ECO:0007669"/>
    <property type="project" value="TreeGrafter"/>
</dbReference>
<gene>
    <name evidence="2" type="ORF">C7M71_010885</name>
</gene>
<dbReference type="InterPro" id="IPR050469">
    <property type="entry name" value="Diguanylate_Cyclase"/>
</dbReference>
<reference evidence="3" key="1">
    <citation type="submission" date="2018-07" db="EMBL/GenBank/DDBJ databases">
        <title>Streptacidiphilus bronchialis DSM 106435 chromosome.</title>
        <authorList>
            <person name="Batra D."/>
            <person name="Gulvik C.A."/>
        </authorList>
    </citation>
    <scope>NUCLEOTIDE SEQUENCE [LARGE SCALE GENOMIC DNA]</scope>
    <source>
        <strain evidence="3">DSM 106435</strain>
    </source>
</reference>
<dbReference type="PROSITE" id="PS50887">
    <property type="entry name" value="GGDEF"/>
    <property type="match status" value="1"/>
</dbReference>
<dbReference type="SMART" id="SM00065">
    <property type="entry name" value="GAF"/>
    <property type="match status" value="1"/>
</dbReference>
<dbReference type="KEGG" id="stri:C7M71_010885"/>
<dbReference type="InterPro" id="IPR000160">
    <property type="entry name" value="GGDEF_dom"/>
</dbReference>
<dbReference type="EMBL" id="CP031264">
    <property type="protein sequence ID" value="AXI81327.1"/>
    <property type="molecule type" value="Genomic_DNA"/>
</dbReference>
<dbReference type="NCBIfam" id="TIGR00254">
    <property type="entry name" value="GGDEF"/>
    <property type="match status" value="1"/>
</dbReference>
<evidence type="ECO:0000313" key="3">
    <source>
        <dbReference type="Proteomes" id="UP000249340"/>
    </source>
</evidence>
<dbReference type="PANTHER" id="PTHR45138:SF24">
    <property type="entry name" value="DIGUANYLATE CYCLASE DGCC-RELATED"/>
    <property type="match status" value="1"/>
</dbReference>
<evidence type="ECO:0000313" key="2">
    <source>
        <dbReference type="EMBL" id="AXI81327.1"/>
    </source>
</evidence>
<dbReference type="InterPro" id="IPR043128">
    <property type="entry name" value="Rev_trsase/Diguanyl_cyclase"/>
</dbReference>
<dbReference type="Pfam" id="PF00990">
    <property type="entry name" value="GGDEF"/>
    <property type="match status" value="1"/>
</dbReference>
<evidence type="ECO:0000259" key="1">
    <source>
        <dbReference type="PROSITE" id="PS50887"/>
    </source>
</evidence>
<dbReference type="InterPro" id="IPR029787">
    <property type="entry name" value="Nucleotide_cyclase"/>
</dbReference>
<dbReference type="GO" id="GO:0005886">
    <property type="term" value="C:plasma membrane"/>
    <property type="evidence" value="ECO:0007669"/>
    <property type="project" value="TreeGrafter"/>
</dbReference>
<accession>A0A345T5S2</accession>
<dbReference type="SUPFAM" id="SSF55073">
    <property type="entry name" value="Nucleotide cyclase"/>
    <property type="match status" value="1"/>
</dbReference>
<dbReference type="InterPro" id="IPR029016">
    <property type="entry name" value="GAF-like_dom_sf"/>
</dbReference>
<dbReference type="Proteomes" id="UP000249340">
    <property type="component" value="Chromosome"/>
</dbReference>
<protein>
    <submittedName>
        <fullName evidence="2">Sensor domain-containing diguanylate cyclase</fullName>
    </submittedName>
</protein>
<dbReference type="GO" id="GO:0052621">
    <property type="term" value="F:diguanylate cyclase activity"/>
    <property type="evidence" value="ECO:0007669"/>
    <property type="project" value="TreeGrafter"/>
</dbReference>
<dbReference type="Gene3D" id="3.30.450.40">
    <property type="match status" value="1"/>
</dbReference>
<sequence>MAAAQSPLEAVQAAAGRACRALGAAMAAVSVWDRESGRLRVLVNHGVLAPGEEQLPEDESYPIADFPEIVSFLDAQRRLPRAWVQTAEDDAAEASAGVPAQSATFCRERVAGLRRRGRACCLVAPIVLHGRAWGELYLARADDSPVFSAADTDFATVVAAQISAGLAQTERLEDLRRLAFTDPLTGLANRRAVDGRLDAALEAHRRTGAVVSLVVCDVNGLKRINDVHGHEVGDRLLERFAGLLSLCGAMLPGSMAARLGGDEFCLLAEGQSADEVVHIAEDLCVRALELGDGEGVACGIASTGDPIGPVTTSDRLFRLADAAQYRAKAARAAKPVVAGRGRSPDAVVQLADSAEPMGRARGGRGGRRGDRRRFRGALHSADPGQLLAAVLSTLDAGHAADGRPMRVAHPADTTGRLVAVAETTSRMLDAVAWWVSYVPPGSRRMRTVRYSVHRMTRGPATAGAQAQRAMNEAPDAVFDLRSYPLTERAVRGDAFVLRTGNPGNEPAEEAMLVVGGYRGMVAAGATNPAGGWLVEIFADESTLPLTGLAPVLRALVAVAASGPASPPE</sequence>
<feature type="domain" description="GGDEF" evidence="1">
    <location>
        <begin position="209"/>
        <end position="340"/>
    </location>
</feature>
<proteinExistence type="predicted"/>
<dbReference type="Pfam" id="PF01590">
    <property type="entry name" value="GAF"/>
    <property type="match status" value="1"/>
</dbReference>
<dbReference type="OrthoDB" id="23692at2"/>
<dbReference type="AlphaFoldDB" id="A0A345T5S2"/>
<dbReference type="SMART" id="SM00267">
    <property type="entry name" value="GGDEF"/>
    <property type="match status" value="1"/>
</dbReference>
<dbReference type="GO" id="GO:1902201">
    <property type="term" value="P:negative regulation of bacterial-type flagellum-dependent cell motility"/>
    <property type="evidence" value="ECO:0007669"/>
    <property type="project" value="TreeGrafter"/>
</dbReference>